<dbReference type="EMBL" id="KZ821227">
    <property type="protein sequence ID" value="PYH46520.1"/>
    <property type="molecule type" value="Genomic_DNA"/>
</dbReference>
<sequence>MPPQSATSNTTRRKRVFSSVLPPASLDDFPTAAKSSALGPNPPLFLRSFQASHNSDSQHTENPTFRTSTTSQQTETATSDDEDDEDAWPDQATWDGAWRVATKFLAVPDRGFEALLRYEQMDPAQFMRLWNRDRAADAEVLDAFARLLEPFLGEKRLGKRRDALQKSILDWYGFEIRRHFLRNVRSGLVEALKHSESDGLLQRLVVCLQLIRRIYFEPLLGILDALYRGAHEKAYGKLRRSFHMMVAYALPWSQASALLSREVMKEAMVILGIDELRERAAAEGPDDVDDMDVDRQCSVSYQDWRDEPSPSARTQMLSEPDSRVGAARERLLMLFEGLQLVGMGGDKAQKVFASVMDSLMSEFVRAAYTGQWEGPSLASQHLRQWIENVFAQLVVQVLSIINVPETGDKEPGNLDVTLGDVEKWQEIGIARLGALRTSELFDVIVEWPASSGAIEDLRQFTTYPAARYHLTQAFIAALNQRLLHPGASTIEILQVYISIIRAFNLLDPKGVLLDRIARPIRRYLRDRDDTIKVIVGGLLADPADADGQTVSAHHPDTLVELSAELTKAHQNSLRTDSGELDWDDMNWMPDPVDAAPDYRKSKTSDVIGSLISLFDSKEMFVKEMQNMLGERLLQKRPDFDQEMSVLELLKVRFGDNALQACEVMLRDIFDSRRVDSVIRNDQGLAKSQQPPSTTPDTPDLHAKILSHFFWPDLPTPAFRVPEPIASLQQRYAQGFGSLKQSRKLTWLNGLGQVTVELELEDRYFRDEVTTWQATVIYAFDSSSSSTAPATKTITELAEQLQMPHTLVRSACLFWVSQRILHEHPRETFRVLEVLPTSSTNPDDPSRLGTTAHSTATSPKTTTSTTTPTTPTTNPRHQPRADTSPVFEDAAEAAAAAAAAAAKESAEAAAMEKMNLYWQFIVGMLTNQGAMPLQRIVMMLKIAVPGGFPYSNEELREFLAGMVAKGKLEIVSGGNYKIRG</sequence>
<dbReference type="SUPFAM" id="SSF75632">
    <property type="entry name" value="Cullin homology domain"/>
    <property type="match status" value="1"/>
</dbReference>
<dbReference type="Pfam" id="PF25773">
    <property type="entry name" value="TPR_ANAPC2"/>
    <property type="match status" value="1"/>
</dbReference>
<dbReference type="Gene3D" id="1.20.1310.10">
    <property type="entry name" value="Cullin Repeats"/>
    <property type="match status" value="1"/>
</dbReference>
<dbReference type="GO" id="GO:0051301">
    <property type="term" value="P:cell division"/>
    <property type="evidence" value="ECO:0007669"/>
    <property type="project" value="UniProtKB-KW"/>
</dbReference>
<dbReference type="PANTHER" id="PTHR45957:SF1">
    <property type="entry name" value="ANAPHASE-PROMOTING COMPLEX SUBUNIT 2"/>
    <property type="match status" value="1"/>
</dbReference>
<evidence type="ECO:0000256" key="5">
    <source>
        <dbReference type="ARBA" id="ARBA00023306"/>
    </source>
</evidence>
<dbReference type="InterPro" id="IPR036390">
    <property type="entry name" value="WH_DNA-bd_sf"/>
</dbReference>
<dbReference type="InterPro" id="IPR014786">
    <property type="entry name" value="ANAPC2_C"/>
</dbReference>
<feature type="compositionally biased region" description="Polar residues" evidence="7">
    <location>
        <begin position="49"/>
        <end position="66"/>
    </location>
</feature>
<dbReference type="InterPro" id="IPR044554">
    <property type="entry name" value="ANAPC2"/>
</dbReference>
<evidence type="ECO:0000256" key="1">
    <source>
        <dbReference type="ARBA" id="ARBA00016068"/>
    </source>
</evidence>
<dbReference type="GO" id="GO:0005680">
    <property type="term" value="C:anaphase-promoting complex"/>
    <property type="evidence" value="ECO:0007669"/>
    <property type="project" value="TreeGrafter"/>
</dbReference>
<dbReference type="InterPro" id="IPR016158">
    <property type="entry name" value="Cullin_homology"/>
</dbReference>
<evidence type="ECO:0000259" key="8">
    <source>
        <dbReference type="PROSITE" id="PS50069"/>
    </source>
</evidence>
<organism evidence="9 10">
    <name type="scientific">Aspergillus saccharolyticus JOP 1030-1</name>
    <dbReference type="NCBI Taxonomy" id="1450539"/>
    <lineage>
        <taxon>Eukaryota</taxon>
        <taxon>Fungi</taxon>
        <taxon>Dikarya</taxon>
        <taxon>Ascomycota</taxon>
        <taxon>Pezizomycotina</taxon>
        <taxon>Eurotiomycetes</taxon>
        <taxon>Eurotiomycetidae</taxon>
        <taxon>Eurotiales</taxon>
        <taxon>Aspergillaceae</taxon>
        <taxon>Aspergillus</taxon>
        <taxon>Aspergillus subgen. Circumdati</taxon>
    </lineage>
</organism>
<dbReference type="GO" id="GO:0006511">
    <property type="term" value="P:ubiquitin-dependent protein catabolic process"/>
    <property type="evidence" value="ECO:0007669"/>
    <property type="project" value="InterPro"/>
</dbReference>
<dbReference type="GeneID" id="37071971"/>
<dbReference type="Pfam" id="PF08672">
    <property type="entry name" value="ANAPC2"/>
    <property type="match status" value="1"/>
</dbReference>
<feature type="compositionally biased region" description="Low complexity" evidence="7">
    <location>
        <begin position="849"/>
        <end position="872"/>
    </location>
</feature>
<dbReference type="OrthoDB" id="5581181at2759"/>
<dbReference type="FunFam" id="1.10.10.10:FF:000409">
    <property type="entry name" value="Anaphase-promoting complex subunit ApcB"/>
    <property type="match status" value="1"/>
</dbReference>
<feature type="region of interest" description="Disordered" evidence="7">
    <location>
        <begin position="835"/>
        <end position="882"/>
    </location>
</feature>
<dbReference type="SUPFAM" id="SSF46785">
    <property type="entry name" value="Winged helix' DNA-binding domain"/>
    <property type="match status" value="1"/>
</dbReference>
<dbReference type="AlphaFoldDB" id="A0A318ZRD9"/>
<evidence type="ECO:0000313" key="10">
    <source>
        <dbReference type="Proteomes" id="UP000248349"/>
    </source>
</evidence>
<dbReference type="Pfam" id="PF26557">
    <property type="entry name" value="Cullin_AB"/>
    <property type="match status" value="1"/>
</dbReference>
<proteinExistence type="inferred from homology"/>
<dbReference type="Gene3D" id="1.10.10.10">
    <property type="entry name" value="Winged helix-like DNA-binding domain superfamily/Winged helix DNA-binding domain"/>
    <property type="match status" value="1"/>
</dbReference>
<comment type="similarity">
    <text evidence="6">Belongs to the cullin family.</text>
</comment>
<dbReference type="InterPro" id="IPR036388">
    <property type="entry name" value="WH-like_DNA-bd_sf"/>
</dbReference>
<dbReference type="FunFam" id="3.30.230.130:FF:000013">
    <property type="entry name" value="Anaphase-promoting complex subunit ApcB, putative"/>
    <property type="match status" value="1"/>
</dbReference>
<dbReference type="Proteomes" id="UP000248349">
    <property type="component" value="Unassembled WGS sequence"/>
</dbReference>
<dbReference type="InterPro" id="IPR059120">
    <property type="entry name" value="Cullin-like_AB"/>
</dbReference>
<evidence type="ECO:0000256" key="4">
    <source>
        <dbReference type="ARBA" id="ARBA00022786"/>
    </source>
</evidence>
<dbReference type="InterPro" id="IPR036317">
    <property type="entry name" value="Cullin_homology_sf"/>
</dbReference>
<evidence type="ECO:0000256" key="3">
    <source>
        <dbReference type="ARBA" id="ARBA00022776"/>
    </source>
</evidence>
<keyword evidence="5" id="KW-0131">Cell cycle</keyword>
<evidence type="ECO:0000256" key="6">
    <source>
        <dbReference type="PROSITE-ProRule" id="PRU00330"/>
    </source>
</evidence>
<dbReference type="SMART" id="SM00182">
    <property type="entry name" value="CULLIN"/>
    <property type="match status" value="1"/>
</dbReference>
<evidence type="ECO:0000256" key="2">
    <source>
        <dbReference type="ARBA" id="ARBA00022618"/>
    </source>
</evidence>
<dbReference type="Gene3D" id="3.30.230.130">
    <property type="entry name" value="Cullin, Chain C, Domain 2"/>
    <property type="match status" value="1"/>
</dbReference>
<keyword evidence="2" id="KW-0132">Cell division</keyword>
<dbReference type="FunFam" id="1.20.1310.10:FF:000033">
    <property type="entry name" value="Anaphase-promoting complex subunit ApcB"/>
    <property type="match status" value="1"/>
</dbReference>
<evidence type="ECO:0000256" key="7">
    <source>
        <dbReference type="SAM" id="MobiDB-lite"/>
    </source>
</evidence>
<keyword evidence="4" id="KW-0833">Ubl conjugation pathway</keyword>
<dbReference type="STRING" id="1450539.A0A318ZRD9"/>
<dbReference type="PANTHER" id="PTHR45957">
    <property type="entry name" value="ANAPHASE-PROMOTING COMPLEX SUBUNIT 2"/>
    <property type="match status" value="1"/>
</dbReference>
<feature type="compositionally biased region" description="Low complexity" evidence="7">
    <location>
        <begin position="67"/>
        <end position="77"/>
    </location>
</feature>
<feature type="domain" description="Cullin family profile" evidence="8">
    <location>
        <begin position="561"/>
        <end position="815"/>
    </location>
</feature>
<protein>
    <recommendedName>
        <fullName evidence="1">Anaphase-promoting complex subunit 2</fullName>
    </recommendedName>
</protein>
<dbReference type="RefSeq" id="XP_025432502.1">
    <property type="nucleotide sequence ID" value="XM_025570743.1"/>
</dbReference>
<dbReference type="SMART" id="SM01013">
    <property type="entry name" value="APC2"/>
    <property type="match status" value="1"/>
</dbReference>
<name>A0A318ZRD9_9EURO</name>
<dbReference type="InterPro" id="IPR057975">
    <property type="entry name" value="TPR_ANAPC2"/>
</dbReference>
<gene>
    <name evidence="9" type="ORF">BP01DRAFT_16689</name>
</gene>
<dbReference type="GO" id="GO:0031625">
    <property type="term" value="F:ubiquitin protein ligase binding"/>
    <property type="evidence" value="ECO:0007669"/>
    <property type="project" value="InterPro"/>
</dbReference>
<keyword evidence="10" id="KW-1185">Reference proteome</keyword>
<feature type="compositionally biased region" description="Acidic residues" evidence="7">
    <location>
        <begin position="78"/>
        <end position="88"/>
    </location>
</feature>
<feature type="compositionally biased region" description="Polar residues" evidence="7">
    <location>
        <begin position="1"/>
        <end position="10"/>
    </location>
</feature>
<accession>A0A318ZRD9</accession>
<dbReference type="GO" id="GO:0070979">
    <property type="term" value="P:protein K11-linked ubiquitination"/>
    <property type="evidence" value="ECO:0007669"/>
    <property type="project" value="TreeGrafter"/>
</dbReference>
<feature type="region of interest" description="Disordered" evidence="7">
    <location>
        <begin position="1"/>
        <end position="90"/>
    </location>
</feature>
<dbReference type="GO" id="GO:0007091">
    <property type="term" value="P:metaphase/anaphase transition of mitotic cell cycle"/>
    <property type="evidence" value="ECO:0007669"/>
    <property type="project" value="TreeGrafter"/>
</dbReference>
<evidence type="ECO:0000313" key="9">
    <source>
        <dbReference type="EMBL" id="PYH46520.1"/>
    </source>
</evidence>
<reference evidence="9 10" key="1">
    <citation type="submission" date="2016-12" db="EMBL/GenBank/DDBJ databases">
        <title>The genomes of Aspergillus section Nigri reveals drivers in fungal speciation.</title>
        <authorList>
            <consortium name="DOE Joint Genome Institute"/>
            <person name="Vesth T.C."/>
            <person name="Nybo J."/>
            <person name="Theobald S."/>
            <person name="Brandl J."/>
            <person name="Frisvad J.C."/>
            <person name="Nielsen K.F."/>
            <person name="Lyhne E.K."/>
            <person name="Kogle M.E."/>
            <person name="Kuo A."/>
            <person name="Riley R."/>
            <person name="Clum A."/>
            <person name="Nolan M."/>
            <person name="Lipzen A."/>
            <person name="Salamov A."/>
            <person name="Henrissat B."/>
            <person name="Wiebenga A."/>
            <person name="De Vries R.P."/>
            <person name="Grigoriev I.V."/>
            <person name="Mortensen U.H."/>
            <person name="Andersen M.R."/>
            <person name="Baker S.E."/>
        </authorList>
    </citation>
    <scope>NUCLEOTIDE SEQUENCE [LARGE SCALE GENOMIC DNA]</scope>
    <source>
        <strain evidence="9 10">JOP 1030-1</strain>
    </source>
</reference>
<keyword evidence="3" id="KW-0498">Mitosis</keyword>
<dbReference type="PROSITE" id="PS50069">
    <property type="entry name" value="CULLIN_2"/>
    <property type="match status" value="1"/>
</dbReference>